<comment type="caution">
    <text evidence="1">The sequence shown here is derived from an EMBL/GenBank/DDBJ whole genome shotgun (WGS) entry which is preliminary data.</text>
</comment>
<proteinExistence type="predicted"/>
<dbReference type="Proteomes" id="UP001596392">
    <property type="component" value="Unassembled WGS sequence"/>
</dbReference>
<dbReference type="EMBL" id="JBHTAC010000060">
    <property type="protein sequence ID" value="MFC7247594.1"/>
    <property type="molecule type" value="Genomic_DNA"/>
</dbReference>
<evidence type="ECO:0000313" key="2">
    <source>
        <dbReference type="Proteomes" id="UP001596392"/>
    </source>
</evidence>
<organism evidence="1 2">
    <name type="scientific">Catellatospora aurea</name>
    <dbReference type="NCBI Taxonomy" id="1337874"/>
    <lineage>
        <taxon>Bacteria</taxon>
        <taxon>Bacillati</taxon>
        <taxon>Actinomycetota</taxon>
        <taxon>Actinomycetes</taxon>
        <taxon>Micromonosporales</taxon>
        <taxon>Micromonosporaceae</taxon>
        <taxon>Catellatospora</taxon>
    </lineage>
</organism>
<sequence>MVRRGAALRQRRLLTTLELRGFRRKTDKIDGLQRFGLTIAVRTGRVTRDSHGYHRHVS</sequence>
<gene>
    <name evidence="1" type="ORF">ACFQO7_34460</name>
</gene>
<evidence type="ECO:0000313" key="1">
    <source>
        <dbReference type="EMBL" id="MFC7247594.1"/>
    </source>
</evidence>
<evidence type="ECO:0008006" key="3">
    <source>
        <dbReference type="Google" id="ProtNLM"/>
    </source>
</evidence>
<name>A0ABW2HAH5_9ACTN</name>
<keyword evidence="2" id="KW-1185">Reference proteome</keyword>
<accession>A0ABW2HAH5</accession>
<reference evidence="2" key="1">
    <citation type="journal article" date="2019" name="Int. J. Syst. Evol. Microbiol.">
        <title>The Global Catalogue of Microorganisms (GCM) 10K type strain sequencing project: providing services to taxonomists for standard genome sequencing and annotation.</title>
        <authorList>
            <consortium name="The Broad Institute Genomics Platform"/>
            <consortium name="The Broad Institute Genome Sequencing Center for Infectious Disease"/>
            <person name="Wu L."/>
            <person name="Ma J."/>
        </authorList>
    </citation>
    <scope>NUCLEOTIDE SEQUENCE [LARGE SCALE GENOMIC DNA]</scope>
    <source>
        <strain evidence="2">CGMCC 1.9106</strain>
    </source>
</reference>
<dbReference type="RefSeq" id="WP_376810315.1">
    <property type="nucleotide sequence ID" value="NZ_JBHTAC010000060.1"/>
</dbReference>
<protein>
    <recommendedName>
        <fullName evidence="3">Transposase</fullName>
    </recommendedName>
</protein>